<dbReference type="EMBL" id="JANPWB010000003">
    <property type="protein sequence ID" value="KAJ1196482.1"/>
    <property type="molecule type" value="Genomic_DNA"/>
</dbReference>
<evidence type="ECO:0000313" key="2">
    <source>
        <dbReference type="Proteomes" id="UP001066276"/>
    </source>
</evidence>
<reference evidence="1" key="1">
    <citation type="journal article" date="2022" name="bioRxiv">
        <title>Sequencing and chromosome-scale assembly of the giantPleurodeles waltlgenome.</title>
        <authorList>
            <person name="Brown T."/>
            <person name="Elewa A."/>
            <person name="Iarovenko S."/>
            <person name="Subramanian E."/>
            <person name="Araus A.J."/>
            <person name="Petzold A."/>
            <person name="Susuki M."/>
            <person name="Suzuki K.-i.T."/>
            <person name="Hayashi T."/>
            <person name="Toyoda A."/>
            <person name="Oliveira C."/>
            <person name="Osipova E."/>
            <person name="Leigh N.D."/>
            <person name="Simon A."/>
            <person name="Yun M.H."/>
        </authorList>
    </citation>
    <scope>NUCLEOTIDE SEQUENCE</scope>
    <source>
        <strain evidence="1">20211129_DDA</strain>
        <tissue evidence="1">Liver</tissue>
    </source>
</reference>
<proteinExistence type="predicted"/>
<keyword evidence="2" id="KW-1185">Reference proteome</keyword>
<gene>
    <name evidence="1" type="ORF">NDU88_000353</name>
</gene>
<evidence type="ECO:0000313" key="1">
    <source>
        <dbReference type="EMBL" id="KAJ1196482.1"/>
    </source>
</evidence>
<dbReference type="Proteomes" id="UP001066276">
    <property type="component" value="Chromosome 2_1"/>
</dbReference>
<sequence length="73" mass="7850">MLAHSHGTQRDTRAGKRFCLQTAPVGAMGRHTEAQHPQPDSTGSFFYVYGAVRSSPLSLSALFESGARIGWAS</sequence>
<name>A0AAV7V6Q9_PLEWA</name>
<accession>A0AAV7V6Q9</accession>
<comment type="caution">
    <text evidence="1">The sequence shown here is derived from an EMBL/GenBank/DDBJ whole genome shotgun (WGS) entry which is preliminary data.</text>
</comment>
<dbReference type="AlphaFoldDB" id="A0AAV7V6Q9"/>
<protein>
    <submittedName>
        <fullName evidence="1">Uncharacterized protein</fullName>
    </submittedName>
</protein>
<organism evidence="1 2">
    <name type="scientific">Pleurodeles waltl</name>
    <name type="common">Iberian ribbed newt</name>
    <dbReference type="NCBI Taxonomy" id="8319"/>
    <lineage>
        <taxon>Eukaryota</taxon>
        <taxon>Metazoa</taxon>
        <taxon>Chordata</taxon>
        <taxon>Craniata</taxon>
        <taxon>Vertebrata</taxon>
        <taxon>Euteleostomi</taxon>
        <taxon>Amphibia</taxon>
        <taxon>Batrachia</taxon>
        <taxon>Caudata</taxon>
        <taxon>Salamandroidea</taxon>
        <taxon>Salamandridae</taxon>
        <taxon>Pleurodelinae</taxon>
        <taxon>Pleurodeles</taxon>
    </lineage>
</organism>